<keyword evidence="8" id="KW-1185">Reference proteome</keyword>
<keyword evidence="4 7" id="KW-0067">ATP-binding</keyword>
<keyword evidence="2" id="KW-0813">Transport</keyword>
<organism evidence="7 8">
    <name type="scientific">Denitrobaculum tricleocarpae</name>
    <dbReference type="NCBI Taxonomy" id="2591009"/>
    <lineage>
        <taxon>Bacteria</taxon>
        <taxon>Pseudomonadati</taxon>
        <taxon>Pseudomonadota</taxon>
        <taxon>Alphaproteobacteria</taxon>
        <taxon>Rhodospirillales</taxon>
        <taxon>Rhodospirillaceae</taxon>
        <taxon>Denitrobaculum</taxon>
    </lineage>
</organism>
<dbReference type="CDD" id="cd03224">
    <property type="entry name" value="ABC_TM1139_LivF_branched"/>
    <property type="match status" value="1"/>
</dbReference>
<dbReference type="GO" id="GO:0015807">
    <property type="term" value="P:L-amino acid transport"/>
    <property type="evidence" value="ECO:0007669"/>
    <property type="project" value="TreeGrafter"/>
</dbReference>
<dbReference type="EMBL" id="VHSH01000022">
    <property type="protein sequence ID" value="TQV68328.1"/>
    <property type="molecule type" value="Genomic_DNA"/>
</dbReference>
<dbReference type="Gene3D" id="3.40.50.300">
    <property type="entry name" value="P-loop containing nucleotide triphosphate hydrolases"/>
    <property type="match status" value="1"/>
</dbReference>
<dbReference type="InterPro" id="IPR003439">
    <property type="entry name" value="ABC_transporter-like_ATP-bd"/>
</dbReference>
<dbReference type="OrthoDB" id="9775250at2"/>
<dbReference type="GO" id="GO:0005524">
    <property type="term" value="F:ATP binding"/>
    <property type="evidence" value="ECO:0007669"/>
    <property type="project" value="UniProtKB-KW"/>
</dbReference>
<dbReference type="SMART" id="SM00382">
    <property type="entry name" value="AAA"/>
    <property type="match status" value="1"/>
</dbReference>
<evidence type="ECO:0000256" key="5">
    <source>
        <dbReference type="ARBA" id="ARBA00022970"/>
    </source>
</evidence>
<reference evidence="7 8" key="1">
    <citation type="submission" date="2019-06" db="EMBL/GenBank/DDBJ databases">
        <title>Whole genome sequence for Rhodospirillaceae sp. R148.</title>
        <authorList>
            <person name="Wang G."/>
        </authorList>
    </citation>
    <scope>NUCLEOTIDE SEQUENCE [LARGE SCALE GENOMIC DNA]</scope>
    <source>
        <strain evidence="7 8">R148</strain>
    </source>
</reference>
<keyword evidence="5" id="KW-0029">Amino-acid transport</keyword>
<evidence type="ECO:0000256" key="4">
    <source>
        <dbReference type="ARBA" id="ARBA00022840"/>
    </source>
</evidence>
<comment type="similarity">
    <text evidence="1">Belongs to the ABC transporter superfamily.</text>
</comment>
<gene>
    <name evidence="7" type="ORF">FKG95_28905</name>
</gene>
<evidence type="ECO:0000256" key="2">
    <source>
        <dbReference type="ARBA" id="ARBA00022448"/>
    </source>
</evidence>
<dbReference type="Pfam" id="PF00005">
    <property type="entry name" value="ABC_tran"/>
    <property type="match status" value="1"/>
</dbReference>
<feature type="domain" description="ABC transporter" evidence="6">
    <location>
        <begin position="4"/>
        <end position="234"/>
    </location>
</feature>
<evidence type="ECO:0000313" key="8">
    <source>
        <dbReference type="Proteomes" id="UP000315252"/>
    </source>
</evidence>
<evidence type="ECO:0000313" key="7">
    <source>
        <dbReference type="EMBL" id="TQV68328.1"/>
    </source>
</evidence>
<dbReference type="PANTHER" id="PTHR43820">
    <property type="entry name" value="HIGH-AFFINITY BRANCHED-CHAIN AMINO ACID TRANSPORT ATP-BINDING PROTEIN LIVF"/>
    <property type="match status" value="1"/>
</dbReference>
<sequence length="238" mass="25480">MSVLELDAVVGGYGDTQILHGVSMKVDPGEIVVIIGPNGAGKSTAMKAVFGLLNLSSGKVSLDGEDITNMPPEQVVRHGVCYVPQTSNIFPSLTVEENLEMGAFVREDDFQPRLRELYEVFPPLAEKRRQTAGTLSGGQRQMVAMAKAMMLEPKILLLDEPTAGLSPKYRGEIFSIVKTVNATGTPILMVEQNAKQALKIANRGYVLVDGKNKFEGSGQSLLDDPEVAEMFLGGGAAA</sequence>
<evidence type="ECO:0000256" key="3">
    <source>
        <dbReference type="ARBA" id="ARBA00022741"/>
    </source>
</evidence>
<proteinExistence type="inferred from homology"/>
<name>A0A545STQ5_9PROT</name>
<evidence type="ECO:0000259" key="6">
    <source>
        <dbReference type="PROSITE" id="PS50893"/>
    </source>
</evidence>
<dbReference type="GO" id="GO:0015658">
    <property type="term" value="F:branched-chain amino acid transmembrane transporter activity"/>
    <property type="evidence" value="ECO:0007669"/>
    <property type="project" value="TreeGrafter"/>
</dbReference>
<dbReference type="PROSITE" id="PS50893">
    <property type="entry name" value="ABC_TRANSPORTER_2"/>
    <property type="match status" value="1"/>
</dbReference>
<dbReference type="AlphaFoldDB" id="A0A545STQ5"/>
<accession>A0A545STQ5</accession>
<dbReference type="GO" id="GO:0016887">
    <property type="term" value="F:ATP hydrolysis activity"/>
    <property type="evidence" value="ECO:0007669"/>
    <property type="project" value="InterPro"/>
</dbReference>
<dbReference type="InterPro" id="IPR052156">
    <property type="entry name" value="BCAA_Transport_ATP-bd_LivF"/>
</dbReference>
<dbReference type="Proteomes" id="UP000315252">
    <property type="component" value="Unassembled WGS sequence"/>
</dbReference>
<dbReference type="PANTHER" id="PTHR43820:SF4">
    <property type="entry name" value="HIGH-AFFINITY BRANCHED-CHAIN AMINO ACID TRANSPORT ATP-BINDING PROTEIN LIVF"/>
    <property type="match status" value="1"/>
</dbReference>
<comment type="caution">
    <text evidence="7">The sequence shown here is derived from an EMBL/GenBank/DDBJ whole genome shotgun (WGS) entry which is preliminary data.</text>
</comment>
<dbReference type="RefSeq" id="WP_142899950.1">
    <property type="nucleotide sequence ID" value="NZ_ML660073.1"/>
</dbReference>
<evidence type="ECO:0000256" key="1">
    <source>
        <dbReference type="ARBA" id="ARBA00005417"/>
    </source>
</evidence>
<dbReference type="InterPro" id="IPR027417">
    <property type="entry name" value="P-loop_NTPase"/>
</dbReference>
<keyword evidence="3" id="KW-0547">Nucleotide-binding</keyword>
<dbReference type="SUPFAM" id="SSF52540">
    <property type="entry name" value="P-loop containing nucleoside triphosphate hydrolases"/>
    <property type="match status" value="1"/>
</dbReference>
<dbReference type="InterPro" id="IPR017871">
    <property type="entry name" value="ABC_transporter-like_CS"/>
</dbReference>
<dbReference type="PROSITE" id="PS00211">
    <property type="entry name" value="ABC_TRANSPORTER_1"/>
    <property type="match status" value="1"/>
</dbReference>
<dbReference type="InterPro" id="IPR003593">
    <property type="entry name" value="AAA+_ATPase"/>
</dbReference>
<protein>
    <submittedName>
        <fullName evidence="7">ABC transporter ATP-binding protein</fullName>
    </submittedName>
</protein>